<accession>A0A6A6CRW4</accession>
<dbReference type="Pfam" id="PF12824">
    <property type="entry name" value="MRP-L20"/>
    <property type="match status" value="1"/>
</dbReference>
<keyword evidence="3" id="KW-1185">Reference proteome</keyword>
<dbReference type="PANTHER" id="PTHR28266:SF1">
    <property type="entry name" value="LARGE RIBOSOMAL SUBUNIT PROTEIN ML58"/>
    <property type="match status" value="1"/>
</dbReference>
<sequence>MATTPMATTFLPQRLRPSLFSSSDAASFVCRTCRRNAATSRRTRKSLRVKSDPSFAPSQTEAQDHIIFNPPSSAPNVYHTPAKFLPKSDPRRALYTAAAAATTPAAEPSKPQGILASIAQERAASTPPASQLKPVRPIYEKKYHLSQQDIDEIRRLRKDDPRTWTRVRLAEKFDCSQFFVSLCCSAPEVADERERELERIKSKWGRKKREARDLRQERKKLWGRDV</sequence>
<dbReference type="GO" id="GO:0003735">
    <property type="term" value="F:structural constituent of ribosome"/>
    <property type="evidence" value="ECO:0007669"/>
    <property type="project" value="TreeGrafter"/>
</dbReference>
<evidence type="ECO:0000313" key="2">
    <source>
        <dbReference type="EMBL" id="KAF2170017.1"/>
    </source>
</evidence>
<dbReference type="EMBL" id="ML993586">
    <property type="protein sequence ID" value="KAF2170017.1"/>
    <property type="molecule type" value="Genomic_DNA"/>
</dbReference>
<dbReference type="RefSeq" id="XP_033670906.1">
    <property type="nucleotide sequence ID" value="XM_033805026.1"/>
</dbReference>
<dbReference type="GO" id="GO:0005762">
    <property type="term" value="C:mitochondrial large ribosomal subunit"/>
    <property type="evidence" value="ECO:0007669"/>
    <property type="project" value="TreeGrafter"/>
</dbReference>
<protein>
    <submittedName>
        <fullName evidence="2">Uncharacterized protein</fullName>
    </submittedName>
</protein>
<dbReference type="PANTHER" id="PTHR28266">
    <property type="entry name" value="54S RIBOSOMAL PROTEIN L20, MITOCHONDRIAL"/>
    <property type="match status" value="1"/>
</dbReference>
<feature type="region of interest" description="Disordered" evidence="1">
    <location>
        <begin position="37"/>
        <end position="73"/>
    </location>
</feature>
<proteinExistence type="predicted"/>
<dbReference type="InterPro" id="IPR024388">
    <property type="entry name" value="Ribosomal_mL58"/>
</dbReference>
<organism evidence="2 3">
    <name type="scientific">Zasmidium cellare ATCC 36951</name>
    <dbReference type="NCBI Taxonomy" id="1080233"/>
    <lineage>
        <taxon>Eukaryota</taxon>
        <taxon>Fungi</taxon>
        <taxon>Dikarya</taxon>
        <taxon>Ascomycota</taxon>
        <taxon>Pezizomycotina</taxon>
        <taxon>Dothideomycetes</taxon>
        <taxon>Dothideomycetidae</taxon>
        <taxon>Mycosphaerellales</taxon>
        <taxon>Mycosphaerellaceae</taxon>
        <taxon>Zasmidium</taxon>
    </lineage>
</organism>
<reference evidence="2" key="1">
    <citation type="journal article" date="2020" name="Stud. Mycol.">
        <title>101 Dothideomycetes genomes: a test case for predicting lifestyles and emergence of pathogens.</title>
        <authorList>
            <person name="Haridas S."/>
            <person name="Albert R."/>
            <person name="Binder M."/>
            <person name="Bloem J."/>
            <person name="Labutti K."/>
            <person name="Salamov A."/>
            <person name="Andreopoulos B."/>
            <person name="Baker S."/>
            <person name="Barry K."/>
            <person name="Bills G."/>
            <person name="Bluhm B."/>
            <person name="Cannon C."/>
            <person name="Castanera R."/>
            <person name="Culley D."/>
            <person name="Daum C."/>
            <person name="Ezra D."/>
            <person name="Gonzalez J."/>
            <person name="Henrissat B."/>
            <person name="Kuo A."/>
            <person name="Liang C."/>
            <person name="Lipzen A."/>
            <person name="Lutzoni F."/>
            <person name="Magnuson J."/>
            <person name="Mondo S."/>
            <person name="Nolan M."/>
            <person name="Ohm R."/>
            <person name="Pangilinan J."/>
            <person name="Park H.-J."/>
            <person name="Ramirez L."/>
            <person name="Alfaro M."/>
            <person name="Sun H."/>
            <person name="Tritt A."/>
            <person name="Yoshinaga Y."/>
            <person name="Zwiers L.-H."/>
            <person name="Turgeon B."/>
            <person name="Goodwin S."/>
            <person name="Spatafora J."/>
            <person name="Crous P."/>
            <person name="Grigoriev I."/>
        </authorList>
    </citation>
    <scope>NUCLEOTIDE SEQUENCE</scope>
    <source>
        <strain evidence="2">ATCC 36951</strain>
    </source>
</reference>
<evidence type="ECO:0000256" key="1">
    <source>
        <dbReference type="SAM" id="MobiDB-lite"/>
    </source>
</evidence>
<dbReference type="GeneID" id="54558298"/>
<dbReference type="AlphaFoldDB" id="A0A6A6CRW4"/>
<dbReference type="Proteomes" id="UP000799537">
    <property type="component" value="Unassembled WGS sequence"/>
</dbReference>
<dbReference type="OrthoDB" id="6021263at2759"/>
<name>A0A6A6CRW4_ZASCE</name>
<gene>
    <name evidence="2" type="ORF">M409DRAFT_19630</name>
</gene>
<evidence type="ECO:0000313" key="3">
    <source>
        <dbReference type="Proteomes" id="UP000799537"/>
    </source>
</evidence>